<evidence type="ECO:0000256" key="2">
    <source>
        <dbReference type="SAM" id="Phobius"/>
    </source>
</evidence>
<dbReference type="Gene3D" id="2.60.200.20">
    <property type="match status" value="1"/>
</dbReference>
<dbReference type="EMBL" id="MU007061">
    <property type="protein sequence ID" value="KAF2427220.1"/>
    <property type="molecule type" value="Genomic_DNA"/>
</dbReference>
<feature type="compositionally biased region" description="Polar residues" evidence="1">
    <location>
        <begin position="186"/>
        <end position="197"/>
    </location>
</feature>
<reference evidence="4" key="1">
    <citation type="journal article" date="2020" name="Stud. Mycol.">
        <title>101 Dothideomycetes genomes: a test case for predicting lifestyles and emergence of pathogens.</title>
        <authorList>
            <person name="Haridas S."/>
            <person name="Albert R."/>
            <person name="Binder M."/>
            <person name="Bloem J."/>
            <person name="Labutti K."/>
            <person name="Salamov A."/>
            <person name="Andreopoulos B."/>
            <person name="Baker S."/>
            <person name="Barry K."/>
            <person name="Bills G."/>
            <person name="Bluhm B."/>
            <person name="Cannon C."/>
            <person name="Castanera R."/>
            <person name="Culley D."/>
            <person name="Daum C."/>
            <person name="Ezra D."/>
            <person name="Gonzalez J."/>
            <person name="Henrissat B."/>
            <person name="Kuo A."/>
            <person name="Liang C."/>
            <person name="Lipzen A."/>
            <person name="Lutzoni F."/>
            <person name="Magnuson J."/>
            <person name="Mondo S."/>
            <person name="Nolan M."/>
            <person name="Ohm R."/>
            <person name="Pangilinan J."/>
            <person name="Park H.-J."/>
            <person name="Ramirez L."/>
            <person name="Alfaro M."/>
            <person name="Sun H."/>
            <person name="Tritt A."/>
            <person name="Yoshinaga Y."/>
            <person name="Zwiers L.-H."/>
            <person name="Turgeon B."/>
            <person name="Goodwin S."/>
            <person name="Spatafora J."/>
            <person name="Crous P."/>
            <person name="Grigoriev I."/>
        </authorList>
    </citation>
    <scope>NUCLEOTIDE SEQUENCE</scope>
    <source>
        <strain evidence="4">CBS 130266</strain>
    </source>
</reference>
<evidence type="ECO:0000313" key="4">
    <source>
        <dbReference type="EMBL" id="KAF2427220.1"/>
    </source>
</evidence>
<feature type="compositionally biased region" description="Acidic residues" evidence="1">
    <location>
        <begin position="156"/>
        <end position="171"/>
    </location>
</feature>
<keyword evidence="2" id="KW-0812">Transmembrane</keyword>
<keyword evidence="5" id="KW-1185">Reference proteome</keyword>
<name>A0A9P4NLX5_9PEZI</name>
<feature type="region of interest" description="Disordered" evidence="1">
    <location>
        <begin position="136"/>
        <end position="201"/>
    </location>
</feature>
<organism evidence="4 5">
    <name type="scientific">Tothia fuscella</name>
    <dbReference type="NCBI Taxonomy" id="1048955"/>
    <lineage>
        <taxon>Eukaryota</taxon>
        <taxon>Fungi</taxon>
        <taxon>Dikarya</taxon>
        <taxon>Ascomycota</taxon>
        <taxon>Pezizomycotina</taxon>
        <taxon>Dothideomycetes</taxon>
        <taxon>Pleosporomycetidae</taxon>
        <taxon>Venturiales</taxon>
        <taxon>Cylindrosympodiaceae</taxon>
        <taxon>Tothia</taxon>
    </lineage>
</organism>
<feature type="domain" description="FHA" evidence="3">
    <location>
        <begin position="32"/>
        <end position="95"/>
    </location>
</feature>
<sequence>MTTSFSVFLQCTAGGLSDEMDRRFIVTPDSPMPVGRASKTETKQLMPASDNAWIRNPVISRNHAEFLTADFLGAPGLFIQDLRSSHGTFVNGSNIGNRKFPIATGDKIQFGTEVTRGDESFCPPLYDINVVLLSPTPSADPESNVGTTFSYPVHEDSDESVDMSGDADSDDESHVASDDLPPAYTTKASYPPSSQHEPVSFDLSGHGLNLAYGAESEVKFSVTVSDVFSDNDSSDSESDVESAPAVVSDSDSSSDSDMVINEDGAEGEQEQDAELDFVVQEEEDEVIPETVTLGYQFSESPRYAPNSPSGYTPNPYGSSNFPPLSAYDDGPFMYGSQTYPAAAAKPQIQHSFVRAPFKKSPQAFTNAHDLQAWLNDHPAPPTASVPFPCVASQPAPASTATTLTPRGPAEITSSTHEIIQNGTYTRPSNKNDMSIDNLINPPVQQSSAPTPSPVATPLINAMVKRKAEFDAPAEESPLKFSKSDEARIPVVAVPEPTIDIPAQGDATSTTPSVEPAKISRVIAQPKTRRRRLGYGLGCAALGTVVGMVGTFATLMSLPDNIFQ</sequence>
<protein>
    <recommendedName>
        <fullName evidence="3">FHA domain-containing protein</fullName>
    </recommendedName>
</protein>
<dbReference type="InterPro" id="IPR008984">
    <property type="entry name" value="SMAD_FHA_dom_sf"/>
</dbReference>
<keyword evidence="2" id="KW-1133">Transmembrane helix</keyword>
<comment type="caution">
    <text evidence="4">The sequence shown here is derived from an EMBL/GenBank/DDBJ whole genome shotgun (WGS) entry which is preliminary data.</text>
</comment>
<dbReference type="SMART" id="SM00240">
    <property type="entry name" value="FHA"/>
    <property type="match status" value="1"/>
</dbReference>
<feature type="region of interest" description="Disordered" evidence="1">
    <location>
        <begin position="228"/>
        <end position="271"/>
    </location>
</feature>
<evidence type="ECO:0000256" key="1">
    <source>
        <dbReference type="SAM" id="MobiDB-lite"/>
    </source>
</evidence>
<dbReference type="Proteomes" id="UP000800235">
    <property type="component" value="Unassembled WGS sequence"/>
</dbReference>
<dbReference type="AlphaFoldDB" id="A0A9P4NLX5"/>
<gene>
    <name evidence="4" type="ORF">EJ08DRAFT_662974</name>
</gene>
<evidence type="ECO:0000259" key="3">
    <source>
        <dbReference type="PROSITE" id="PS50006"/>
    </source>
</evidence>
<keyword evidence="2" id="KW-0472">Membrane</keyword>
<dbReference type="SUPFAM" id="SSF49879">
    <property type="entry name" value="SMAD/FHA domain"/>
    <property type="match status" value="1"/>
</dbReference>
<evidence type="ECO:0000313" key="5">
    <source>
        <dbReference type="Proteomes" id="UP000800235"/>
    </source>
</evidence>
<proteinExistence type="predicted"/>
<accession>A0A9P4NLX5</accession>
<dbReference type="Pfam" id="PF00498">
    <property type="entry name" value="FHA"/>
    <property type="match status" value="1"/>
</dbReference>
<dbReference type="InterPro" id="IPR000253">
    <property type="entry name" value="FHA_dom"/>
</dbReference>
<feature type="transmembrane region" description="Helical" evidence="2">
    <location>
        <begin position="532"/>
        <end position="557"/>
    </location>
</feature>
<dbReference type="PROSITE" id="PS50006">
    <property type="entry name" value="FHA_DOMAIN"/>
    <property type="match status" value="1"/>
</dbReference>
<feature type="compositionally biased region" description="Low complexity" evidence="1">
    <location>
        <begin position="241"/>
        <end position="257"/>
    </location>
</feature>
<dbReference type="OrthoDB" id="4096268at2759"/>